<dbReference type="InterPro" id="IPR019635">
    <property type="entry name" value="DUF2500"/>
</dbReference>
<dbReference type="Proteomes" id="UP000181884">
    <property type="component" value="Unassembled WGS sequence"/>
</dbReference>
<accession>A0A1L8RE36</accession>
<dbReference type="Gene3D" id="2.40.50.660">
    <property type="match status" value="1"/>
</dbReference>
<dbReference type="AlphaFoldDB" id="A0A1L8RE36"/>
<evidence type="ECO:0000313" key="1">
    <source>
        <dbReference type="EMBL" id="OJG17993.1"/>
    </source>
</evidence>
<sequence length="100" mass="11848">MGYLVLIIIGILLIWQIYKGWQRFKQPVGEVLPALLVEKEKRQIATQQTDGTQLPDYEYWLHFESQRGRQSFQVSRDIYLKAVEKRGQLHFEGDSFLSFE</sequence>
<evidence type="ECO:0008006" key="3">
    <source>
        <dbReference type="Google" id="ProtNLM"/>
    </source>
</evidence>
<dbReference type="STRING" id="214095.RU97_GL002066"/>
<dbReference type="RefSeq" id="WP_067393255.1">
    <property type="nucleotide sequence ID" value="NZ_JXKH01000005.1"/>
</dbReference>
<gene>
    <name evidence="1" type="ORF">RU97_GL002066</name>
</gene>
<dbReference type="EMBL" id="JXKH01000005">
    <property type="protein sequence ID" value="OJG17993.1"/>
    <property type="molecule type" value="Genomic_DNA"/>
</dbReference>
<reference evidence="1 2" key="1">
    <citation type="submission" date="2014-12" db="EMBL/GenBank/DDBJ databases">
        <title>Draft genome sequences of 29 type strains of Enterococci.</title>
        <authorList>
            <person name="Zhong Z."/>
            <person name="Sun Z."/>
            <person name="Liu W."/>
            <person name="Zhang W."/>
            <person name="Zhang H."/>
        </authorList>
    </citation>
    <scope>NUCLEOTIDE SEQUENCE [LARGE SCALE GENOMIC DNA]</scope>
    <source>
        <strain evidence="1 2">DSM 17029</strain>
    </source>
</reference>
<evidence type="ECO:0000313" key="2">
    <source>
        <dbReference type="Proteomes" id="UP000181884"/>
    </source>
</evidence>
<comment type="caution">
    <text evidence="1">The sequence shown here is derived from an EMBL/GenBank/DDBJ whole genome shotgun (WGS) entry which is preliminary data.</text>
</comment>
<proteinExistence type="predicted"/>
<dbReference type="Pfam" id="PF10694">
    <property type="entry name" value="DUF2500"/>
    <property type="match status" value="1"/>
</dbReference>
<protein>
    <recommendedName>
        <fullName evidence="3">DUF2500 domain-containing protein</fullName>
    </recommendedName>
</protein>
<organism evidence="1 2">
    <name type="scientific">Enterococcus canis</name>
    <dbReference type="NCBI Taxonomy" id="214095"/>
    <lineage>
        <taxon>Bacteria</taxon>
        <taxon>Bacillati</taxon>
        <taxon>Bacillota</taxon>
        <taxon>Bacilli</taxon>
        <taxon>Lactobacillales</taxon>
        <taxon>Enterococcaceae</taxon>
        <taxon>Enterococcus</taxon>
    </lineage>
</organism>
<keyword evidence="2" id="KW-1185">Reference proteome</keyword>
<name>A0A1L8RE36_9ENTE</name>